<protein>
    <submittedName>
        <fullName evidence="1">Alpha/beta hydrolase</fullName>
    </submittedName>
</protein>
<dbReference type="Gene3D" id="3.40.50.1820">
    <property type="entry name" value="alpha/beta hydrolase"/>
    <property type="match status" value="1"/>
</dbReference>
<dbReference type="EMBL" id="JAZHOF010000001">
    <property type="protein sequence ID" value="MEJ8570191.1"/>
    <property type="molecule type" value="Genomic_DNA"/>
</dbReference>
<evidence type="ECO:0000313" key="1">
    <source>
        <dbReference type="EMBL" id="MEJ8570191.1"/>
    </source>
</evidence>
<dbReference type="AlphaFoldDB" id="A0AAW9RRP2"/>
<dbReference type="Proteomes" id="UP001378188">
    <property type="component" value="Unassembled WGS sequence"/>
</dbReference>
<organism evidence="1 2">
    <name type="scientific">Microbaculum marinum</name>
    <dbReference type="NCBI Taxonomy" id="1764581"/>
    <lineage>
        <taxon>Bacteria</taxon>
        <taxon>Pseudomonadati</taxon>
        <taxon>Pseudomonadota</taxon>
        <taxon>Alphaproteobacteria</taxon>
        <taxon>Hyphomicrobiales</taxon>
        <taxon>Tepidamorphaceae</taxon>
        <taxon>Microbaculum</taxon>
    </lineage>
</organism>
<dbReference type="RefSeq" id="WP_340327926.1">
    <property type="nucleotide sequence ID" value="NZ_JAZHOF010000001.1"/>
</dbReference>
<proteinExistence type="predicted"/>
<dbReference type="SUPFAM" id="SSF53474">
    <property type="entry name" value="alpha/beta-Hydrolases"/>
    <property type="match status" value="1"/>
</dbReference>
<dbReference type="Pfam" id="PF05990">
    <property type="entry name" value="DUF900"/>
    <property type="match status" value="1"/>
</dbReference>
<reference evidence="1 2" key="1">
    <citation type="submission" date="2024-02" db="EMBL/GenBank/DDBJ databases">
        <title>Genome analysis and characterization of Microbaculum marinisediminis sp. nov., isolated from marine sediment.</title>
        <authorList>
            <person name="Du Z.-J."/>
            <person name="Ye Y.-Q."/>
            <person name="Zhang Z.-R."/>
            <person name="Yuan S.-M."/>
            <person name="Zhang X.-Y."/>
        </authorList>
    </citation>
    <scope>NUCLEOTIDE SEQUENCE [LARGE SCALE GENOMIC DNA]</scope>
    <source>
        <strain evidence="1 2">SDUM1044001</strain>
    </source>
</reference>
<name>A0AAW9RRP2_9HYPH</name>
<evidence type="ECO:0000313" key="2">
    <source>
        <dbReference type="Proteomes" id="UP001378188"/>
    </source>
</evidence>
<dbReference type="PANTHER" id="PTHR36513">
    <property type="entry name" value="ABC TRANSMEMBRANE TYPE-1 DOMAIN-CONTAINING PROTEIN"/>
    <property type="match status" value="1"/>
</dbReference>
<keyword evidence="2" id="KW-1185">Reference proteome</keyword>
<accession>A0AAW9RRP2</accession>
<dbReference type="PANTHER" id="PTHR36513:SF1">
    <property type="entry name" value="TRANSMEMBRANE PROTEIN"/>
    <property type="match status" value="1"/>
</dbReference>
<keyword evidence="1" id="KW-0378">Hydrolase</keyword>
<gene>
    <name evidence="1" type="ORF">V3328_01795</name>
</gene>
<sequence>MCGAEGKDTLVLVHGYASTFETSLQRGLQLADLYKPNGQPLNVVVFSWPADGKMTPYMSYFNDRNDARDSGEAMARAILILKEYIESLTPEERCDRAIHVLAHSMGNYALRYGVQRLRSRLGDKLPRLFQEILLVAADEDNDAFDHDHKLRPLPKLGRRVSVYFAPQDRALVISDTTKGNPDRLGSDGPVQVSGLPTKVILIDGRNVAFVGDPWTAHQYYRTSPRVAKDITATLAGIPVDQIAGRVHVPDLRAWRIEAG</sequence>
<dbReference type="InterPro" id="IPR029058">
    <property type="entry name" value="AB_hydrolase_fold"/>
</dbReference>
<comment type="caution">
    <text evidence="1">The sequence shown here is derived from an EMBL/GenBank/DDBJ whole genome shotgun (WGS) entry which is preliminary data.</text>
</comment>
<dbReference type="InterPro" id="IPR010297">
    <property type="entry name" value="DUF900_hydrolase"/>
</dbReference>
<dbReference type="GO" id="GO:0016787">
    <property type="term" value="F:hydrolase activity"/>
    <property type="evidence" value="ECO:0007669"/>
    <property type="project" value="UniProtKB-KW"/>
</dbReference>